<dbReference type="EMBL" id="JAINUF010000006">
    <property type="protein sequence ID" value="KAJ8356480.1"/>
    <property type="molecule type" value="Genomic_DNA"/>
</dbReference>
<proteinExistence type="predicted"/>
<dbReference type="Proteomes" id="UP001152622">
    <property type="component" value="Chromosome 6"/>
</dbReference>
<keyword evidence="2" id="KW-1185">Reference proteome</keyword>
<reference evidence="1" key="1">
    <citation type="journal article" date="2023" name="Science">
        <title>Genome structures resolve the early diversification of teleost fishes.</title>
        <authorList>
            <person name="Parey E."/>
            <person name="Louis A."/>
            <person name="Montfort J."/>
            <person name="Bouchez O."/>
            <person name="Roques C."/>
            <person name="Iampietro C."/>
            <person name="Lluch J."/>
            <person name="Castinel A."/>
            <person name="Donnadieu C."/>
            <person name="Desvignes T."/>
            <person name="Floi Bucao C."/>
            <person name="Jouanno E."/>
            <person name="Wen M."/>
            <person name="Mejri S."/>
            <person name="Dirks R."/>
            <person name="Jansen H."/>
            <person name="Henkel C."/>
            <person name="Chen W.J."/>
            <person name="Zahm M."/>
            <person name="Cabau C."/>
            <person name="Klopp C."/>
            <person name="Thompson A.W."/>
            <person name="Robinson-Rechavi M."/>
            <person name="Braasch I."/>
            <person name="Lecointre G."/>
            <person name="Bobe J."/>
            <person name="Postlethwait J.H."/>
            <person name="Berthelot C."/>
            <person name="Roest Crollius H."/>
            <person name="Guiguen Y."/>
        </authorList>
    </citation>
    <scope>NUCLEOTIDE SEQUENCE</scope>
    <source>
        <strain evidence="1">WJC10195</strain>
    </source>
</reference>
<name>A0A9Q1FE99_SYNKA</name>
<sequence>MDSSNQAMWTAAGLTGGQAMEKSYVDHQFYTSAYLFFCPDTPHLIKVIKTALCNHNFILPPEVVQSHNLPTNIVLPAGKVFSKSMSAAIRFLVNCGRLPREAETTAWFVELTNDWFDLMTARNGLYALYTPGETNSAQWKLNRLQDMLTVWTTISLQSKRRGSLGGWKPSQTGVKMATSTMLVLAGSLLFPADIVHHLPGVLRSFQPANCSWVQTICPDSSSLRFFLTGRVSTDANENLHSQLRVNHNLNPQARDCRARLKLLSINQFEDSRPTEQNLITYLDTIKTTEEEEEQPVEILEAGGIKSAAALPLHESQVLYYITGWEVFKELKKSSCDDCHRYCLAATGVAVHNYATIHADHPSLLAALRNKGGLKYPSMEVHNIVMKMNRLMKGNLGVLSRSEDPIKAVMFYMQRGVEWMPACHGITQRILKKIAKLTLHMLLGQNNNKVEHTVQYGSKSAQRVTAIK</sequence>
<organism evidence="1 2">
    <name type="scientific">Synaphobranchus kaupii</name>
    <name type="common">Kaup's arrowtooth eel</name>
    <dbReference type="NCBI Taxonomy" id="118154"/>
    <lineage>
        <taxon>Eukaryota</taxon>
        <taxon>Metazoa</taxon>
        <taxon>Chordata</taxon>
        <taxon>Craniata</taxon>
        <taxon>Vertebrata</taxon>
        <taxon>Euteleostomi</taxon>
        <taxon>Actinopterygii</taxon>
        <taxon>Neopterygii</taxon>
        <taxon>Teleostei</taxon>
        <taxon>Anguilliformes</taxon>
        <taxon>Synaphobranchidae</taxon>
        <taxon>Synaphobranchus</taxon>
    </lineage>
</organism>
<accession>A0A9Q1FE99</accession>
<dbReference type="AlphaFoldDB" id="A0A9Q1FE99"/>
<gene>
    <name evidence="1" type="ORF">SKAU_G00192740</name>
</gene>
<evidence type="ECO:0000313" key="1">
    <source>
        <dbReference type="EMBL" id="KAJ8356480.1"/>
    </source>
</evidence>
<comment type="caution">
    <text evidence="1">The sequence shown here is derived from an EMBL/GenBank/DDBJ whole genome shotgun (WGS) entry which is preliminary data.</text>
</comment>
<dbReference type="OrthoDB" id="8910514at2759"/>
<protein>
    <submittedName>
        <fullName evidence="1">Uncharacterized protein</fullName>
    </submittedName>
</protein>
<evidence type="ECO:0000313" key="2">
    <source>
        <dbReference type="Proteomes" id="UP001152622"/>
    </source>
</evidence>